<feature type="chain" id="PRO_5034729155" description="Lipoprotein" evidence="1">
    <location>
        <begin position="23"/>
        <end position="225"/>
    </location>
</feature>
<gene>
    <name evidence="2" type="ORF">BWZ43_08550</name>
</gene>
<feature type="signal peptide" evidence="1">
    <location>
        <begin position="1"/>
        <end position="22"/>
    </location>
</feature>
<sequence>MKKLLFIILFLVLLTACSPSHVVIDWVDFLQINGKHYTGSQQLVISKQTLVKDKIGEVRFEVNEHVKNPKYKINEGDAAYLSKGTDVYSIEGYPDHSIVAVEDKTKIHGYKLYSTDNAETLDVKSMDKDKVQRIEVYMSDGIKPIKQIKSLTGEEVKEFIEILEAGTVNSAYLPDTSKDPQMFDFVCYTAAPIAFRDTVFFDGKVYYWYSSELTIIDDGIVNYLK</sequence>
<evidence type="ECO:0008006" key="4">
    <source>
        <dbReference type="Google" id="ProtNLM"/>
    </source>
</evidence>
<evidence type="ECO:0000313" key="3">
    <source>
        <dbReference type="Proteomes" id="UP000189761"/>
    </source>
</evidence>
<reference evidence="2 3" key="1">
    <citation type="submission" date="2017-01" db="EMBL/GenBank/DDBJ databases">
        <title>Draft genome sequence of Bacillus oleronius.</title>
        <authorList>
            <person name="Allam M."/>
        </authorList>
    </citation>
    <scope>NUCLEOTIDE SEQUENCE [LARGE SCALE GENOMIC DNA]</scope>
    <source>
        <strain evidence="2 3">DSM 9356</strain>
    </source>
</reference>
<dbReference type="AlphaFoldDB" id="A0A8E2ICB0"/>
<dbReference type="EMBL" id="MTLA01000081">
    <property type="protein sequence ID" value="OOP68803.1"/>
    <property type="molecule type" value="Genomic_DNA"/>
</dbReference>
<evidence type="ECO:0000256" key="1">
    <source>
        <dbReference type="SAM" id="SignalP"/>
    </source>
</evidence>
<evidence type="ECO:0000313" key="2">
    <source>
        <dbReference type="EMBL" id="OOP68803.1"/>
    </source>
</evidence>
<name>A0A8E2ICB0_9BACI</name>
<proteinExistence type="predicted"/>
<dbReference type="Proteomes" id="UP000189761">
    <property type="component" value="Unassembled WGS sequence"/>
</dbReference>
<keyword evidence="1" id="KW-0732">Signal</keyword>
<protein>
    <recommendedName>
        <fullName evidence="4">Lipoprotein</fullName>
    </recommendedName>
</protein>
<dbReference type="RefSeq" id="WP_078109957.1">
    <property type="nucleotide sequence ID" value="NZ_CP065424.1"/>
</dbReference>
<dbReference type="PROSITE" id="PS51257">
    <property type="entry name" value="PROKAR_LIPOPROTEIN"/>
    <property type="match status" value="1"/>
</dbReference>
<keyword evidence="3" id="KW-1185">Reference proteome</keyword>
<accession>A0A8E2ICB0</accession>
<comment type="caution">
    <text evidence="2">The sequence shown here is derived from an EMBL/GenBank/DDBJ whole genome shotgun (WGS) entry which is preliminary data.</text>
</comment>
<organism evidence="2 3">
    <name type="scientific">Heyndrickxia oleronia</name>
    <dbReference type="NCBI Taxonomy" id="38875"/>
    <lineage>
        <taxon>Bacteria</taxon>
        <taxon>Bacillati</taxon>
        <taxon>Bacillota</taxon>
        <taxon>Bacilli</taxon>
        <taxon>Bacillales</taxon>
        <taxon>Bacillaceae</taxon>
        <taxon>Heyndrickxia</taxon>
    </lineage>
</organism>